<accession>A0AAW0LBV9</accession>
<sequence length="164" mass="18005">MTTQIKKPLSTHLISSPLLFFFIIITTLTLLSSSLSSASSTAPFVYVDGKAKVAKEPNEVEALLKWKTILHIKSQSVLSSWAGNTACNWVGISCDEFGSIINLNLSSHGLRGVRRLKEGRRLEMATMAIKGGNGNDGVEREMGLAEVKGERERVRRDSEGIEDR</sequence>
<reference evidence="4 5" key="1">
    <citation type="journal article" date="2018" name="Sci. Data">
        <title>The draft genome sequence of cork oak.</title>
        <authorList>
            <person name="Ramos A.M."/>
            <person name="Usie A."/>
            <person name="Barbosa P."/>
            <person name="Barros P.M."/>
            <person name="Capote T."/>
            <person name="Chaves I."/>
            <person name="Simoes F."/>
            <person name="Abreu I."/>
            <person name="Carrasquinho I."/>
            <person name="Faro C."/>
            <person name="Guimaraes J.B."/>
            <person name="Mendonca D."/>
            <person name="Nobrega F."/>
            <person name="Rodrigues L."/>
            <person name="Saibo N.J.M."/>
            <person name="Varela M.C."/>
            <person name="Egas C."/>
            <person name="Matos J."/>
            <person name="Miguel C.M."/>
            <person name="Oliveira M.M."/>
            <person name="Ricardo C.P."/>
            <person name="Goncalves S."/>
        </authorList>
    </citation>
    <scope>NUCLEOTIDE SEQUENCE [LARGE SCALE GENOMIC DNA]</scope>
    <source>
        <strain evidence="5">cv. HL8</strain>
    </source>
</reference>
<evidence type="ECO:0000313" key="5">
    <source>
        <dbReference type="Proteomes" id="UP000237347"/>
    </source>
</evidence>
<evidence type="ECO:0000259" key="3">
    <source>
        <dbReference type="Pfam" id="PF08263"/>
    </source>
</evidence>
<dbReference type="InterPro" id="IPR013210">
    <property type="entry name" value="LRR_N_plant-typ"/>
</dbReference>
<comment type="caution">
    <text evidence="4">The sequence shown here is derived from an EMBL/GenBank/DDBJ whole genome shotgun (WGS) entry which is preliminary data.</text>
</comment>
<dbReference type="EMBL" id="PKMF04000128">
    <property type="protein sequence ID" value="KAK7848378.1"/>
    <property type="molecule type" value="Genomic_DNA"/>
</dbReference>
<evidence type="ECO:0000313" key="4">
    <source>
        <dbReference type="EMBL" id="KAK7848378.1"/>
    </source>
</evidence>
<keyword evidence="2" id="KW-0677">Repeat</keyword>
<keyword evidence="5" id="KW-1185">Reference proteome</keyword>
<keyword evidence="1" id="KW-0433">Leucine-rich repeat</keyword>
<gene>
    <name evidence="4" type="ORF">CFP56_005134</name>
</gene>
<name>A0AAW0LBV9_QUESU</name>
<dbReference type="Pfam" id="PF08263">
    <property type="entry name" value="LRRNT_2"/>
    <property type="match status" value="1"/>
</dbReference>
<feature type="domain" description="Leucine-rich repeat-containing N-terminal plant-type" evidence="3">
    <location>
        <begin position="57"/>
        <end position="95"/>
    </location>
</feature>
<dbReference type="InterPro" id="IPR032675">
    <property type="entry name" value="LRR_dom_sf"/>
</dbReference>
<dbReference type="Gene3D" id="3.80.10.10">
    <property type="entry name" value="Ribonuclease Inhibitor"/>
    <property type="match status" value="1"/>
</dbReference>
<evidence type="ECO:0000256" key="1">
    <source>
        <dbReference type="ARBA" id="ARBA00022614"/>
    </source>
</evidence>
<proteinExistence type="predicted"/>
<protein>
    <recommendedName>
        <fullName evidence="3">Leucine-rich repeat-containing N-terminal plant-type domain-containing protein</fullName>
    </recommendedName>
</protein>
<evidence type="ECO:0000256" key="2">
    <source>
        <dbReference type="ARBA" id="ARBA00022737"/>
    </source>
</evidence>
<organism evidence="4 5">
    <name type="scientific">Quercus suber</name>
    <name type="common">Cork oak</name>
    <dbReference type="NCBI Taxonomy" id="58331"/>
    <lineage>
        <taxon>Eukaryota</taxon>
        <taxon>Viridiplantae</taxon>
        <taxon>Streptophyta</taxon>
        <taxon>Embryophyta</taxon>
        <taxon>Tracheophyta</taxon>
        <taxon>Spermatophyta</taxon>
        <taxon>Magnoliopsida</taxon>
        <taxon>eudicotyledons</taxon>
        <taxon>Gunneridae</taxon>
        <taxon>Pentapetalae</taxon>
        <taxon>rosids</taxon>
        <taxon>fabids</taxon>
        <taxon>Fagales</taxon>
        <taxon>Fagaceae</taxon>
        <taxon>Quercus</taxon>
    </lineage>
</organism>
<dbReference type="Proteomes" id="UP000237347">
    <property type="component" value="Unassembled WGS sequence"/>
</dbReference>
<dbReference type="AlphaFoldDB" id="A0AAW0LBV9"/>